<dbReference type="GO" id="GO:0005975">
    <property type="term" value="P:carbohydrate metabolic process"/>
    <property type="evidence" value="ECO:0007669"/>
    <property type="project" value="InterPro"/>
</dbReference>
<feature type="chain" id="PRO_5003255487" evidence="7">
    <location>
        <begin position="24"/>
        <end position="507"/>
    </location>
</feature>
<dbReference type="AlphaFoldDB" id="F0R129"/>
<dbReference type="STRING" id="667015.Bacsa_0690"/>
<dbReference type="InterPro" id="IPR041542">
    <property type="entry name" value="GH43_C2"/>
</dbReference>
<dbReference type="eggNOG" id="COG3507">
    <property type="taxonomic scope" value="Bacteria"/>
</dbReference>
<dbReference type="InterPro" id="IPR013320">
    <property type="entry name" value="ConA-like_dom_sf"/>
</dbReference>
<dbReference type="PANTHER" id="PTHR42812:SF2">
    <property type="entry name" value="XYLOSIDASE_ARABINOSIDASE"/>
    <property type="match status" value="1"/>
</dbReference>
<dbReference type="Gene3D" id="2.115.10.20">
    <property type="entry name" value="Glycosyl hydrolase domain, family 43"/>
    <property type="match status" value="1"/>
</dbReference>
<dbReference type="SUPFAM" id="SSF75005">
    <property type="entry name" value="Arabinanase/levansucrase/invertase"/>
    <property type="match status" value="1"/>
</dbReference>
<dbReference type="PANTHER" id="PTHR42812">
    <property type="entry name" value="BETA-XYLOSIDASE"/>
    <property type="match status" value="1"/>
</dbReference>
<reference evidence="9 10" key="1">
    <citation type="journal article" date="2011" name="Stand. Genomic Sci.">
        <title>Complete genome sequence of Bacteroides salanitronis type strain (BL78).</title>
        <authorList>
            <person name="Gronow S."/>
            <person name="Held B."/>
            <person name="Lucas S."/>
            <person name="Lapidus A."/>
            <person name="Del Rio T.G."/>
            <person name="Nolan M."/>
            <person name="Tice H."/>
            <person name="Deshpande S."/>
            <person name="Cheng J.F."/>
            <person name="Pitluck S."/>
            <person name="Liolios K."/>
            <person name="Pagani I."/>
            <person name="Ivanova N."/>
            <person name="Mavromatis K."/>
            <person name="Pati A."/>
            <person name="Tapia R."/>
            <person name="Han C."/>
            <person name="Goodwin L."/>
            <person name="Chen A."/>
            <person name="Palaniappan K."/>
            <person name="Land M."/>
            <person name="Hauser L."/>
            <person name="Chang Y.J."/>
            <person name="Jeffries C.D."/>
            <person name="Brambilla E.M."/>
            <person name="Rohde M."/>
            <person name="Goker M."/>
            <person name="Detter J.C."/>
            <person name="Woyke T."/>
            <person name="Bristow J."/>
            <person name="Markowitz V."/>
            <person name="Hugenholtz P."/>
            <person name="Kyrpides N.C."/>
            <person name="Klenk H.P."/>
            <person name="Eisen J.A."/>
        </authorList>
    </citation>
    <scope>NUCLEOTIDE SEQUENCE [LARGE SCALE GENOMIC DNA]</scope>
    <source>
        <strain evidence="9 10">DSM 18170</strain>
    </source>
</reference>
<dbReference type="Gene3D" id="2.60.120.200">
    <property type="match status" value="1"/>
</dbReference>
<accession>F0R129</accession>
<name>F0R129_PHOSB</name>
<evidence type="ECO:0000256" key="7">
    <source>
        <dbReference type="SAM" id="SignalP"/>
    </source>
</evidence>
<dbReference type="Pfam" id="PF04616">
    <property type="entry name" value="Glyco_hydro_43"/>
    <property type="match status" value="1"/>
</dbReference>
<feature type="site" description="Important for catalytic activity, responsible for pKa modulation of the active site Glu and correct orientation of both the proton donor and substrate" evidence="5">
    <location>
        <position position="146"/>
    </location>
</feature>
<organism evidence="9 10">
    <name type="scientific">Phocaeicola salanitronis (strain DSM 18170 / JCM 13657 / CCUG 60908 / BL78)</name>
    <name type="common">Bacteroides salanitronis</name>
    <dbReference type="NCBI Taxonomy" id="667015"/>
    <lineage>
        <taxon>Bacteria</taxon>
        <taxon>Pseudomonadati</taxon>
        <taxon>Bacteroidota</taxon>
        <taxon>Bacteroidia</taxon>
        <taxon>Bacteroidales</taxon>
        <taxon>Bacteroidaceae</taxon>
        <taxon>Phocaeicola</taxon>
    </lineage>
</organism>
<evidence type="ECO:0000256" key="5">
    <source>
        <dbReference type="PIRSR" id="PIRSR606710-2"/>
    </source>
</evidence>
<proteinExistence type="inferred from homology"/>
<protein>
    <submittedName>
        <fullName evidence="9">Xylan 1,4-beta-xylosidase</fullName>
        <ecNumber evidence="9">3.2.1.37</ecNumber>
    </submittedName>
</protein>
<gene>
    <name evidence="9" type="ordered locus">Bacsa_0690</name>
</gene>
<evidence type="ECO:0000259" key="8">
    <source>
        <dbReference type="Pfam" id="PF17851"/>
    </source>
</evidence>
<evidence type="ECO:0000313" key="9">
    <source>
        <dbReference type="EMBL" id="ADY35284.1"/>
    </source>
</evidence>
<dbReference type="HOGENOM" id="CLU_039823_0_0_10"/>
<dbReference type="KEGG" id="bsa:Bacsa_0690"/>
<feature type="active site" description="Proton donor" evidence="4">
    <location>
        <position position="201"/>
    </location>
</feature>
<feature type="domain" description="Beta-xylosidase C-terminal Concanavalin A-like" evidence="8">
    <location>
        <begin position="330"/>
        <end position="469"/>
    </location>
</feature>
<sequence length="507" mass="57988">MRKQTFAALASLLMLGSNIPLQAQLPPSDILNEDRTTIRLLEGDNPDPSIIRYGNKYYMIHSSFVYTPGLVVYESDNLVDWHPCSIALPEYNGEIWAPDLCVYKDRFYIYLPTRDAQKKKTNMVIWADSPEGPWSKPVDLKIGEIDPEHVTDADGKRYLLLSSGTLHPLSEDGTRITGDPIHIYDEWPIPEEWDIEGVSLEGINIKKVGEYYYLFAAEGGTAGPPTSHMVVQARSKSIMGPWENAPENPLLRTRSRQEKWWSKGHGSIVDTPDGRLFMLFHAYENGFQTLGRQTLIRELVLGEDGWLHLKEGGISLPAPQRLKETRMNDLVWQTYQEHAITDRFSFFPEEDKILIKGKGNNPQEGSPLLARTSAHRYEVEACFELKSPDASAGLVAYYNEDYHFGFGFNREQILRYRRGQVSRSKSLYPEANKQGKLWLKMRNDEHVLSAWYSADGKEWHKYPWAFEISGAHHNILYGFLFVRPAIYAGGGEVEVTHFVLRNLDEMD</sequence>
<dbReference type="InterPro" id="IPR051795">
    <property type="entry name" value="Glycosyl_Hydrlase_43"/>
</dbReference>
<dbReference type="CDD" id="cd09002">
    <property type="entry name" value="GH43_XYL-like"/>
    <property type="match status" value="1"/>
</dbReference>
<keyword evidence="3 6" id="KW-0326">Glycosidase</keyword>
<dbReference type="InterPro" id="IPR023296">
    <property type="entry name" value="Glyco_hydro_beta-prop_sf"/>
</dbReference>
<keyword evidence="7" id="KW-0732">Signal</keyword>
<dbReference type="Proteomes" id="UP000007486">
    <property type="component" value="Chromosome"/>
</dbReference>
<evidence type="ECO:0000256" key="6">
    <source>
        <dbReference type="RuleBase" id="RU361187"/>
    </source>
</evidence>
<evidence type="ECO:0000256" key="4">
    <source>
        <dbReference type="PIRSR" id="PIRSR606710-1"/>
    </source>
</evidence>
<feature type="active site" description="Proton acceptor" evidence="4">
    <location>
        <position position="47"/>
    </location>
</feature>
<evidence type="ECO:0000256" key="3">
    <source>
        <dbReference type="ARBA" id="ARBA00023295"/>
    </source>
</evidence>
<dbReference type="SUPFAM" id="SSF49899">
    <property type="entry name" value="Concanavalin A-like lectins/glucanases"/>
    <property type="match status" value="1"/>
</dbReference>
<evidence type="ECO:0000256" key="1">
    <source>
        <dbReference type="ARBA" id="ARBA00009865"/>
    </source>
</evidence>
<dbReference type="GO" id="GO:0009044">
    <property type="term" value="F:xylan 1,4-beta-xylosidase activity"/>
    <property type="evidence" value="ECO:0007669"/>
    <property type="project" value="UniProtKB-EC"/>
</dbReference>
<dbReference type="EMBL" id="CP002530">
    <property type="protein sequence ID" value="ADY35284.1"/>
    <property type="molecule type" value="Genomic_DNA"/>
</dbReference>
<dbReference type="InterPro" id="IPR006710">
    <property type="entry name" value="Glyco_hydro_43"/>
</dbReference>
<keyword evidence="2 6" id="KW-0378">Hydrolase</keyword>
<feature type="signal peptide" evidence="7">
    <location>
        <begin position="1"/>
        <end position="23"/>
    </location>
</feature>
<dbReference type="Pfam" id="PF17851">
    <property type="entry name" value="GH43_C2"/>
    <property type="match status" value="1"/>
</dbReference>
<keyword evidence="10" id="KW-1185">Reference proteome</keyword>
<comment type="similarity">
    <text evidence="1 6">Belongs to the glycosyl hydrolase 43 family.</text>
</comment>
<evidence type="ECO:0000256" key="2">
    <source>
        <dbReference type="ARBA" id="ARBA00022801"/>
    </source>
</evidence>
<evidence type="ECO:0000313" key="10">
    <source>
        <dbReference type="Proteomes" id="UP000007486"/>
    </source>
</evidence>
<dbReference type="EC" id="3.2.1.37" evidence="9"/>